<dbReference type="EMBL" id="MJBS01000071">
    <property type="protein sequence ID" value="OHE96299.1"/>
    <property type="molecule type" value="Genomic_DNA"/>
</dbReference>
<sequence length="128" mass="14066">MKGTLRNTYDGCHVSVSTRPGGPGVLWVPVPEDNLGKTATHEVGHRFALFYVLDGFDYDGEGDLIDGTLVTKVATVGCPPSQHSCPDQPGLHPIHKYMDHAKHTCLSEFTPLQEEGMYRSSNTLWIGR</sequence>
<protein>
    <submittedName>
        <fullName evidence="1">Metalloprotease 1</fullName>
    </submittedName>
</protein>
<keyword evidence="1" id="KW-0482">Metalloprotease</keyword>
<comment type="caution">
    <text evidence="1">The sequence shown here is derived from an EMBL/GenBank/DDBJ whole genome shotgun (WGS) entry which is preliminary data.</text>
</comment>
<keyword evidence="1" id="KW-0378">Hydrolase</keyword>
<keyword evidence="2" id="KW-1185">Reference proteome</keyword>
<dbReference type="Gene3D" id="3.40.390.10">
    <property type="entry name" value="Collagenase (Catalytic Domain)"/>
    <property type="match status" value="1"/>
</dbReference>
<evidence type="ECO:0000313" key="2">
    <source>
        <dbReference type="Proteomes" id="UP000176998"/>
    </source>
</evidence>
<dbReference type="GeneID" id="34561512"/>
<dbReference type="GO" id="GO:0008237">
    <property type="term" value="F:metallopeptidase activity"/>
    <property type="evidence" value="ECO:0007669"/>
    <property type="project" value="UniProtKB-KW"/>
</dbReference>
<evidence type="ECO:0000313" key="1">
    <source>
        <dbReference type="EMBL" id="OHE96299.1"/>
    </source>
</evidence>
<organism evidence="1 2">
    <name type="scientific">Colletotrichum orchidophilum</name>
    <dbReference type="NCBI Taxonomy" id="1209926"/>
    <lineage>
        <taxon>Eukaryota</taxon>
        <taxon>Fungi</taxon>
        <taxon>Dikarya</taxon>
        <taxon>Ascomycota</taxon>
        <taxon>Pezizomycotina</taxon>
        <taxon>Sordariomycetes</taxon>
        <taxon>Hypocreomycetidae</taxon>
        <taxon>Glomerellales</taxon>
        <taxon>Glomerellaceae</taxon>
        <taxon>Colletotrichum</taxon>
    </lineage>
</organism>
<name>A0A1G4B4E2_9PEZI</name>
<reference evidence="1 2" key="1">
    <citation type="submission" date="2016-09" db="EMBL/GenBank/DDBJ databases">
        <authorList>
            <person name="Capua I."/>
            <person name="De Benedictis P."/>
            <person name="Joannis T."/>
            <person name="Lombin L.H."/>
            <person name="Cattoli G."/>
        </authorList>
    </citation>
    <scope>NUCLEOTIDE SEQUENCE [LARGE SCALE GENOMIC DNA]</scope>
    <source>
        <strain evidence="1 2">IMI 309357</strain>
    </source>
</reference>
<dbReference type="Proteomes" id="UP000176998">
    <property type="component" value="Unassembled WGS sequence"/>
</dbReference>
<keyword evidence="1" id="KW-0645">Protease</keyword>
<proteinExistence type="predicted"/>
<dbReference type="RefSeq" id="XP_022473459.1">
    <property type="nucleotide sequence ID" value="XM_022620002.1"/>
</dbReference>
<dbReference type="OrthoDB" id="536211at2759"/>
<dbReference type="AlphaFoldDB" id="A0A1G4B4E2"/>
<dbReference type="GO" id="GO:0006508">
    <property type="term" value="P:proteolysis"/>
    <property type="evidence" value="ECO:0007669"/>
    <property type="project" value="UniProtKB-KW"/>
</dbReference>
<accession>A0A1G4B4E2</accession>
<dbReference type="STRING" id="1209926.A0A1G4B4E2"/>
<dbReference type="InterPro" id="IPR024079">
    <property type="entry name" value="MetalloPept_cat_dom_sf"/>
</dbReference>
<dbReference type="SUPFAM" id="SSF55486">
    <property type="entry name" value="Metalloproteases ('zincins'), catalytic domain"/>
    <property type="match status" value="1"/>
</dbReference>
<gene>
    <name evidence="1" type="ORF">CORC01_08371</name>
</gene>